<reference evidence="8 9" key="1">
    <citation type="submission" date="2018-09" db="EMBL/GenBank/DDBJ databases">
        <title>Metagenome Assembled Genomes from an Advanced Water Purification Facility.</title>
        <authorList>
            <person name="Stamps B.W."/>
            <person name="Spear J.R."/>
        </authorList>
    </citation>
    <scope>NUCLEOTIDE SEQUENCE [LARGE SCALE GENOMIC DNA]</scope>
    <source>
        <strain evidence="8">Bin_42_2</strain>
    </source>
</reference>
<comment type="similarity">
    <text evidence="1">Belongs to the class-I fumarase family.</text>
</comment>
<evidence type="ECO:0000256" key="2">
    <source>
        <dbReference type="ARBA" id="ARBA00022485"/>
    </source>
</evidence>
<dbReference type="Pfam" id="PF05681">
    <property type="entry name" value="Fumerase"/>
    <property type="match status" value="1"/>
</dbReference>
<gene>
    <name evidence="8" type="ORF">E6Q51_01355</name>
</gene>
<feature type="non-terminal residue" evidence="8">
    <location>
        <position position="154"/>
    </location>
</feature>
<comment type="caution">
    <text evidence="8">The sequence shown here is derived from an EMBL/GenBank/DDBJ whole genome shotgun (WGS) entry which is preliminary data.</text>
</comment>
<evidence type="ECO:0000313" key="9">
    <source>
        <dbReference type="Proteomes" id="UP000321374"/>
    </source>
</evidence>
<keyword evidence="4" id="KW-0408">Iron</keyword>
<dbReference type="PANTHER" id="PTHR43351:SF2">
    <property type="entry name" value="L(+)-TARTRATE DEHYDRATASE SUBUNIT BETA-RELATED"/>
    <property type="match status" value="1"/>
</dbReference>
<dbReference type="EMBL" id="SSGG01000023">
    <property type="protein sequence ID" value="TXI38353.1"/>
    <property type="molecule type" value="Genomic_DNA"/>
</dbReference>
<organism evidence="8 9">
    <name type="scientific">Methylophilus methylotrophus</name>
    <name type="common">Bacterium W3A1</name>
    <dbReference type="NCBI Taxonomy" id="17"/>
    <lineage>
        <taxon>Bacteria</taxon>
        <taxon>Pseudomonadati</taxon>
        <taxon>Pseudomonadota</taxon>
        <taxon>Betaproteobacteria</taxon>
        <taxon>Nitrosomonadales</taxon>
        <taxon>Methylophilaceae</taxon>
        <taxon>Methylophilus</taxon>
    </lineage>
</organism>
<keyword evidence="5" id="KW-0411">Iron-sulfur</keyword>
<dbReference type="GO" id="GO:0051539">
    <property type="term" value="F:4 iron, 4 sulfur cluster binding"/>
    <property type="evidence" value="ECO:0007669"/>
    <property type="project" value="UniProtKB-KW"/>
</dbReference>
<keyword evidence="6" id="KW-0456">Lyase</keyword>
<evidence type="ECO:0000259" key="7">
    <source>
        <dbReference type="Pfam" id="PF05681"/>
    </source>
</evidence>
<evidence type="ECO:0000256" key="4">
    <source>
        <dbReference type="ARBA" id="ARBA00023004"/>
    </source>
</evidence>
<proteinExistence type="inferred from homology"/>
<sequence>MALIKTQDFIESVADALQYISYYHPEDYIRALAAAYEKEASPAAKDAIAQILTNSRMCAEGKRPLCQDTGIVVAFVKIGMQAQFEGDMTVEQMVNEGVRRAYLHPDNRLRASIVNDPAGARKNTKDNTPAITHVEMVAGDQVEVQVAAKGGGSE</sequence>
<dbReference type="InterPro" id="IPR004646">
    <property type="entry name" value="Fe-S_hydro-lyase_TtdA-typ_cat"/>
</dbReference>
<dbReference type="PANTHER" id="PTHR43351">
    <property type="entry name" value="L(+)-TARTRATE DEHYDRATASE SUBUNIT BETA"/>
    <property type="match status" value="1"/>
</dbReference>
<dbReference type="GO" id="GO:0046872">
    <property type="term" value="F:metal ion binding"/>
    <property type="evidence" value="ECO:0007669"/>
    <property type="project" value="UniProtKB-KW"/>
</dbReference>
<protein>
    <submittedName>
        <fullName evidence="8">Fumarate hydratase</fullName>
    </submittedName>
</protein>
<evidence type="ECO:0000256" key="1">
    <source>
        <dbReference type="ARBA" id="ARBA00008876"/>
    </source>
</evidence>
<keyword evidence="2" id="KW-0004">4Fe-4S</keyword>
<evidence type="ECO:0000256" key="3">
    <source>
        <dbReference type="ARBA" id="ARBA00022723"/>
    </source>
</evidence>
<name>A0A5C7WNB5_METME</name>
<evidence type="ECO:0000313" key="8">
    <source>
        <dbReference type="EMBL" id="TXI38353.1"/>
    </source>
</evidence>
<dbReference type="AlphaFoldDB" id="A0A5C7WNB5"/>
<evidence type="ECO:0000256" key="6">
    <source>
        <dbReference type="ARBA" id="ARBA00023239"/>
    </source>
</evidence>
<dbReference type="Proteomes" id="UP000321374">
    <property type="component" value="Unassembled WGS sequence"/>
</dbReference>
<feature type="domain" description="Fe-S hydro-lyase tartrate dehydratase alpha-type catalytic" evidence="7">
    <location>
        <begin position="11"/>
        <end position="154"/>
    </location>
</feature>
<accession>A0A5C7WNB5</accession>
<keyword evidence="3" id="KW-0479">Metal-binding</keyword>
<evidence type="ECO:0000256" key="5">
    <source>
        <dbReference type="ARBA" id="ARBA00023014"/>
    </source>
</evidence>
<dbReference type="GO" id="GO:0016829">
    <property type="term" value="F:lyase activity"/>
    <property type="evidence" value="ECO:0007669"/>
    <property type="project" value="UniProtKB-KW"/>
</dbReference>